<dbReference type="RefSeq" id="WP_131453233.1">
    <property type="nucleotide sequence ID" value="NZ_BMJK01000001.1"/>
</dbReference>
<feature type="compositionally biased region" description="Low complexity" evidence="1">
    <location>
        <begin position="133"/>
        <end position="175"/>
    </location>
</feature>
<accession>A0A845A2M9</accession>
<dbReference type="Proteomes" id="UP000460626">
    <property type="component" value="Unassembled WGS sequence"/>
</dbReference>
<dbReference type="AlphaFoldDB" id="A0A845A2M9"/>
<reference evidence="2 3" key="1">
    <citation type="submission" date="2019-12" db="EMBL/GenBank/DDBJ databases">
        <title>Genomic-based taxomic classification of the family Erythrobacteraceae.</title>
        <authorList>
            <person name="Xu L."/>
        </authorList>
    </citation>
    <scope>NUCLEOTIDE SEQUENCE [LARGE SCALE GENOMIC DNA]</scope>
    <source>
        <strain evidence="2 3">RC4-10-4</strain>
    </source>
</reference>
<protein>
    <submittedName>
        <fullName evidence="2">Energy transducer TonB</fullName>
    </submittedName>
</protein>
<dbReference type="EMBL" id="WTYH01000001">
    <property type="protein sequence ID" value="MXO93954.1"/>
    <property type="molecule type" value="Genomic_DNA"/>
</dbReference>
<keyword evidence="3" id="KW-1185">Reference proteome</keyword>
<organism evidence="2 3">
    <name type="scientific">Aurantiacibacter arachoides</name>
    <dbReference type="NCBI Taxonomy" id="1850444"/>
    <lineage>
        <taxon>Bacteria</taxon>
        <taxon>Pseudomonadati</taxon>
        <taxon>Pseudomonadota</taxon>
        <taxon>Alphaproteobacteria</taxon>
        <taxon>Sphingomonadales</taxon>
        <taxon>Erythrobacteraceae</taxon>
        <taxon>Aurantiacibacter</taxon>
    </lineage>
</organism>
<comment type="caution">
    <text evidence="2">The sequence shown here is derived from an EMBL/GenBank/DDBJ whole genome shotgun (WGS) entry which is preliminary data.</text>
</comment>
<sequence>MQAFANLSSEERIGIGAAVVVHALLGVALTMQVNRDVVQLPPPERVEVSLATDVSLESTAPDPSAEPAASMAPVISDTPAPPEPPAEFLPEPPPPPPRPQPTVAPRPEPSAAPRPRPTARPTARPAPRPTSAPSPRASARPTPAPSPRASARPTPAPSTSARATPAPRPSATTRAGGSRLGDDFLSGRSATSEGARGSPAATFGASEAADLRSAITRQLRRNWSAPQGVDAELLVTTVSWRLNRNGSLAGQPRCTNQSGINDANRAQAQVHCDRAIRSVQLADFSGLPDEHYSRWDDLEWTFDRRL</sequence>
<evidence type="ECO:0000313" key="3">
    <source>
        <dbReference type="Proteomes" id="UP000460626"/>
    </source>
</evidence>
<dbReference type="OrthoDB" id="7161229at2"/>
<feature type="region of interest" description="Disordered" evidence="1">
    <location>
        <begin position="56"/>
        <end position="204"/>
    </location>
</feature>
<gene>
    <name evidence="2" type="ORF">GRI62_10115</name>
</gene>
<evidence type="ECO:0000313" key="2">
    <source>
        <dbReference type="EMBL" id="MXO93954.1"/>
    </source>
</evidence>
<dbReference type="Gene3D" id="3.30.1150.10">
    <property type="match status" value="1"/>
</dbReference>
<proteinExistence type="predicted"/>
<evidence type="ECO:0000256" key="1">
    <source>
        <dbReference type="SAM" id="MobiDB-lite"/>
    </source>
</evidence>
<feature type="compositionally biased region" description="Pro residues" evidence="1">
    <location>
        <begin position="79"/>
        <end position="132"/>
    </location>
</feature>
<name>A0A845A2M9_9SPHN</name>